<name>A0A7M2SW61_9ACTN</name>
<dbReference type="PANTHER" id="PTHR42847">
    <property type="entry name" value="ALKANESULFONATE MONOOXYGENASE"/>
    <property type="match status" value="1"/>
</dbReference>
<protein>
    <submittedName>
        <fullName evidence="7">LLM class F420-dependent oxidoreductase</fullName>
    </submittedName>
</protein>
<dbReference type="KEGG" id="sfeu:IM697_16750"/>
<keyword evidence="3" id="KW-0560">Oxidoreductase</keyword>
<evidence type="ECO:0000256" key="3">
    <source>
        <dbReference type="ARBA" id="ARBA00023002"/>
    </source>
</evidence>
<dbReference type="InterPro" id="IPR011251">
    <property type="entry name" value="Luciferase-like_dom"/>
</dbReference>
<dbReference type="PANTHER" id="PTHR42847:SF4">
    <property type="entry name" value="ALKANESULFONATE MONOOXYGENASE-RELATED"/>
    <property type="match status" value="1"/>
</dbReference>
<dbReference type="AlphaFoldDB" id="A0A7M2SW61"/>
<dbReference type="InterPro" id="IPR019923">
    <property type="entry name" value="Lucif-like_OxRdtase_MSMEG_2516"/>
</dbReference>
<dbReference type="EMBL" id="CP063373">
    <property type="protein sequence ID" value="QOV39895.1"/>
    <property type="molecule type" value="Genomic_DNA"/>
</dbReference>
<evidence type="ECO:0000313" key="7">
    <source>
        <dbReference type="EMBL" id="QOV39895.1"/>
    </source>
</evidence>
<evidence type="ECO:0000256" key="1">
    <source>
        <dbReference type="ARBA" id="ARBA00022630"/>
    </source>
</evidence>
<dbReference type="Pfam" id="PF00296">
    <property type="entry name" value="Bac_luciferase"/>
    <property type="match status" value="1"/>
</dbReference>
<evidence type="ECO:0000313" key="8">
    <source>
        <dbReference type="Proteomes" id="UP000594205"/>
    </source>
</evidence>
<gene>
    <name evidence="7" type="ORF">IM697_16750</name>
</gene>
<evidence type="ECO:0000256" key="2">
    <source>
        <dbReference type="ARBA" id="ARBA00022643"/>
    </source>
</evidence>
<dbReference type="NCBIfam" id="TIGR03621">
    <property type="entry name" value="F420_MSMEG_2516"/>
    <property type="match status" value="1"/>
</dbReference>
<keyword evidence="1" id="KW-0285">Flavoprotein</keyword>
<dbReference type="Gene3D" id="3.20.20.30">
    <property type="entry name" value="Luciferase-like domain"/>
    <property type="match status" value="1"/>
</dbReference>
<proteinExistence type="predicted"/>
<sequence length="321" mass="34839">MSQPVSPRPFRFGVNLMTPAPADEWRAKCRRAEELGYDVILVPDHLGMPAPFPALVAAAEATERPRLGTFVLNAGFWNPALLAREVATTDALTGGRLELGLGTGYVKAEHDTAGLPWLSPGGRVDHLLHTIEELHRLLAAEEHQPRPVQKPRVPLLVGGNGDRVLRLTAEHAEIAAFTGARSVPGSSAGELRAMLADELEERVARYRALAAGRAEPAELNLLIQFVIDTDDREAAAQPLLERVPYLTTEQVLELPIGLIGSVAEMSAQVLAQRERYGFSYLTVLEPSMEAFAPVMERLRGMEPSASRNSTPRSVARDGIAA</sequence>
<dbReference type="InterPro" id="IPR036661">
    <property type="entry name" value="Luciferase-like_sf"/>
</dbReference>
<feature type="region of interest" description="Disordered" evidence="5">
    <location>
        <begin position="301"/>
        <end position="321"/>
    </location>
</feature>
<feature type="domain" description="Luciferase-like" evidence="6">
    <location>
        <begin position="9"/>
        <end position="239"/>
    </location>
</feature>
<keyword evidence="2" id="KW-0288">FMN</keyword>
<dbReference type="GO" id="GO:0046306">
    <property type="term" value="P:alkanesulfonate catabolic process"/>
    <property type="evidence" value="ECO:0007669"/>
    <property type="project" value="TreeGrafter"/>
</dbReference>
<dbReference type="RefSeq" id="WP_194048487.1">
    <property type="nucleotide sequence ID" value="NZ_CP063373.1"/>
</dbReference>
<reference evidence="7 8" key="1">
    <citation type="submission" date="2020-10" db="EMBL/GenBank/DDBJ databases">
        <title>Streptomyces ferrugineus complate genome analysis.</title>
        <authorList>
            <person name="Anwar N."/>
        </authorList>
    </citation>
    <scope>NUCLEOTIDE SEQUENCE [LARGE SCALE GENOMIC DNA]</scope>
    <source>
        <strain evidence="7 8">CCTCC AA2014009</strain>
    </source>
</reference>
<keyword evidence="8" id="KW-1185">Reference proteome</keyword>
<organism evidence="7 8">
    <name type="scientific">Streptomyces ferrugineus</name>
    <dbReference type="NCBI Taxonomy" id="1413221"/>
    <lineage>
        <taxon>Bacteria</taxon>
        <taxon>Bacillati</taxon>
        <taxon>Actinomycetota</taxon>
        <taxon>Actinomycetes</taxon>
        <taxon>Kitasatosporales</taxon>
        <taxon>Streptomycetaceae</taxon>
        <taxon>Streptomyces</taxon>
    </lineage>
</organism>
<evidence type="ECO:0000256" key="4">
    <source>
        <dbReference type="ARBA" id="ARBA00023033"/>
    </source>
</evidence>
<evidence type="ECO:0000259" key="6">
    <source>
        <dbReference type="Pfam" id="PF00296"/>
    </source>
</evidence>
<dbReference type="Proteomes" id="UP000594205">
    <property type="component" value="Chromosome"/>
</dbReference>
<dbReference type="SUPFAM" id="SSF51679">
    <property type="entry name" value="Bacterial luciferase-like"/>
    <property type="match status" value="1"/>
</dbReference>
<accession>A0A7M2SW61</accession>
<dbReference type="GO" id="GO:0008726">
    <property type="term" value="F:alkanesulfonate monooxygenase activity"/>
    <property type="evidence" value="ECO:0007669"/>
    <property type="project" value="TreeGrafter"/>
</dbReference>
<evidence type="ECO:0000256" key="5">
    <source>
        <dbReference type="SAM" id="MobiDB-lite"/>
    </source>
</evidence>
<keyword evidence="4" id="KW-0503">Monooxygenase</keyword>
<dbReference type="InterPro" id="IPR050172">
    <property type="entry name" value="SsuD_RutA_monooxygenase"/>
</dbReference>